<keyword evidence="1" id="KW-0472">Membrane</keyword>
<feature type="transmembrane region" description="Helical" evidence="1">
    <location>
        <begin position="6"/>
        <end position="28"/>
    </location>
</feature>
<evidence type="ECO:0000313" key="3">
    <source>
        <dbReference type="EMBL" id="QJH94101.1"/>
    </source>
</evidence>
<proteinExistence type="predicted"/>
<protein>
    <recommendedName>
        <fullName evidence="4">Lipopolysaccharide assembly protein A domain-containing protein</fullName>
    </recommendedName>
</protein>
<keyword evidence="1" id="KW-1133">Transmembrane helix</keyword>
<dbReference type="AlphaFoldDB" id="A0A6H1ZF34"/>
<evidence type="ECO:0000313" key="2">
    <source>
        <dbReference type="EMBL" id="QJA45987.1"/>
    </source>
</evidence>
<evidence type="ECO:0000256" key="1">
    <source>
        <dbReference type="SAM" id="Phobius"/>
    </source>
</evidence>
<organism evidence="2">
    <name type="scientific">viral metagenome</name>
    <dbReference type="NCBI Taxonomy" id="1070528"/>
    <lineage>
        <taxon>unclassified sequences</taxon>
        <taxon>metagenomes</taxon>
        <taxon>organismal metagenomes</taxon>
    </lineage>
</organism>
<reference evidence="2" key="1">
    <citation type="submission" date="2020-03" db="EMBL/GenBank/DDBJ databases">
        <title>The deep terrestrial virosphere.</title>
        <authorList>
            <person name="Holmfeldt K."/>
            <person name="Nilsson E."/>
            <person name="Simone D."/>
            <person name="Lopez-Fernandez M."/>
            <person name="Wu X."/>
            <person name="de Brujin I."/>
            <person name="Lundin D."/>
            <person name="Andersson A."/>
            <person name="Bertilsson S."/>
            <person name="Dopson M."/>
        </authorList>
    </citation>
    <scope>NUCLEOTIDE SEQUENCE</scope>
    <source>
        <strain evidence="2">TM448A00289</strain>
        <strain evidence="3">TM448B00173</strain>
    </source>
</reference>
<sequence>MFEIPTWAIWLMIVMGACVLGIGIGYLLQLSLTWRLRHDNEVMRLKLKEVGEFVDRYKKTPGTEAEGAGATFPVSGGYTA</sequence>
<name>A0A6H1ZF34_9ZZZZ</name>
<accession>A0A6H1ZF34</accession>
<evidence type="ECO:0008006" key="4">
    <source>
        <dbReference type="Google" id="ProtNLM"/>
    </source>
</evidence>
<dbReference type="EMBL" id="MT144000">
    <property type="protein sequence ID" value="QJA45987.1"/>
    <property type="molecule type" value="Genomic_DNA"/>
</dbReference>
<keyword evidence="1" id="KW-0812">Transmembrane</keyword>
<gene>
    <name evidence="2" type="ORF">TM448A00289_0054</name>
    <name evidence="3" type="ORF">TM448B00173_0071</name>
</gene>
<dbReference type="EMBL" id="MT144595">
    <property type="protein sequence ID" value="QJH94101.1"/>
    <property type="molecule type" value="Genomic_DNA"/>
</dbReference>